<evidence type="ECO:0000256" key="1">
    <source>
        <dbReference type="ARBA" id="ARBA00022741"/>
    </source>
</evidence>
<gene>
    <name evidence="5" type="ORF">Q4527_08175</name>
</gene>
<dbReference type="AlphaFoldDB" id="A0AAW7Z560"/>
<evidence type="ECO:0000313" key="5">
    <source>
        <dbReference type="EMBL" id="MDO6577367.1"/>
    </source>
</evidence>
<dbReference type="SUPFAM" id="SSF56801">
    <property type="entry name" value="Acetyl-CoA synthetase-like"/>
    <property type="match status" value="1"/>
</dbReference>
<dbReference type="PROSITE" id="PS00455">
    <property type="entry name" value="AMP_BINDING"/>
    <property type="match status" value="1"/>
</dbReference>
<dbReference type="PANTHER" id="PTHR43272">
    <property type="entry name" value="LONG-CHAIN-FATTY-ACID--COA LIGASE"/>
    <property type="match status" value="1"/>
</dbReference>
<accession>A0AAW7Z560</accession>
<dbReference type="InterPro" id="IPR000873">
    <property type="entry name" value="AMP-dep_synth/lig_dom"/>
</dbReference>
<comment type="catalytic activity">
    <reaction evidence="3">
        <text>a long-chain fatty acid + ATP + CoA = a long-chain fatty acyl-CoA + AMP + diphosphate</text>
        <dbReference type="Rhea" id="RHEA:15421"/>
        <dbReference type="ChEBI" id="CHEBI:30616"/>
        <dbReference type="ChEBI" id="CHEBI:33019"/>
        <dbReference type="ChEBI" id="CHEBI:57287"/>
        <dbReference type="ChEBI" id="CHEBI:57560"/>
        <dbReference type="ChEBI" id="CHEBI:83139"/>
        <dbReference type="ChEBI" id="CHEBI:456215"/>
        <dbReference type="EC" id="6.2.1.3"/>
    </reaction>
    <physiologicalReaction direction="left-to-right" evidence="3">
        <dbReference type="Rhea" id="RHEA:15422"/>
    </physiologicalReaction>
</comment>
<dbReference type="InterPro" id="IPR020845">
    <property type="entry name" value="AMP-binding_CS"/>
</dbReference>
<dbReference type="InterPro" id="IPR045851">
    <property type="entry name" value="AMP-bd_C_sf"/>
</dbReference>
<dbReference type="EMBL" id="JAUOQI010000004">
    <property type="protein sequence ID" value="MDO6577367.1"/>
    <property type="molecule type" value="Genomic_DNA"/>
</dbReference>
<reference evidence="5" key="1">
    <citation type="submission" date="2023-07" db="EMBL/GenBank/DDBJ databases">
        <title>Genome content predicts the carbon catabolic preferences of heterotrophic bacteria.</title>
        <authorList>
            <person name="Gralka M."/>
        </authorList>
    </citation>
    <scope>NUCLEOTIDE SEQUENCE</scope>
    <source>
        <strain evidence="5">F2M12</strain>
    </source>
</reference>
<keyword evidence="2" id="KW-0067">ATP-binding</keyword>
<dbReference type="RefSeq" id="WP_061997794.1">
    <property type="nucleotide sequence ID" value="NZ_CAXIBE010000077.1"/>
</dbReference>
<dbReference type="GO" id="GO:0016020">
    <property type="term" value="C:membrane"/>
    <property type="evidence" value="ECO:0007669"/>
    <property type="project" value="TreeGrafter"/>
</dbReference>
<evidence type="ECO:0000256" key="2">
    <source>
        <dbReference type="ARBA" id="ARBA00022840"/>
    </source>
</evidence>
<dbReference type="Gene3D" id="3.40.50.12780">
    <property type="entry name" value="N-terminal domain of ligase-like"/>
    <property type="match status" value="1"/>
</dbReference>
<dbReference type="PANTHER" id="PTHR43272:SF33">
    <property type="entry name" value="AMP-BINDING DOMAIN-CONTAINING PROTEIN-RELATED"/>
    <property type="match status" value="1"/>
</dbReference>
<dbReference type="Pfam" id="PF23562">
    <property type="entry name" value="AMP-binding_C_3"/>
    <property type="match status" value="1"/>
</dbReference>
<keyword evidence="1" id="KW-0547">Nucleotide-binding</keyword>
<sequence>MLLKHYLNGDDTDIALKHKGKSLTYLALKEAVAQLANWIINNNVSRIGIAFDNSFAWVVSDLACQQAQVCCVPIPLFFSETQQRHVIEESQCEYLLTSEALTLFPSSKKEILSDSLNIIGYALVSDSTAVFMPTGTNKITFTSGSTGTPKGVCLSSESQWRVAKSIDGAFEQDDVHHLCLLPLSTLLENIAGIYAPLFHGGTVELASASARGFEGSRLVNPHALLDLIDSLQPTSIILVPELLMMLLQACLKGWLPPVSLTFIAVGGAHVSPIVLAQARAKGLPVYEGYGLSEAVSVSTLNTTQCNVPGSAGKALGHNTLSIDNGEIVVTGNHFLGYLNQPESFYPTQVRTGDLGTITDGVLTLSGRKKNIMVNSSGRNVSPEWIESLLMGSGVLRQVLIFCEARPYCVALLVPTSPHISIDELRKATALINQHLPDYAQVEDFDVVAPFTLENGLLTQTGKIKRDSVIAYYSNNIAALYATSSFFSHAQKSATQHITLGE</sequence>
<protein>
    <submittedName>
        <fullName evidence="5">AMP-binding protein</fullName>
    </submittedName>
</protein>
<dbReference type="GO" id="GO:0004467">
    <property type="term" value="F:long-chain fatty acid-CoA ligase activity"/>
    <property type="evidence" value="ECO:0007669"/>
    <property type="project" value="UniProtKB-EC"/>
</dbReference>
<dbReference type="Proteomes" id="UP001170717">
    <property type="component" value="Unassembled WGS sequence"/>
</dbReference>
<evidence type="ECO:0000256" key="3">
    <source>
        <dbReference type="ARBA" id="ARBA00024484"/>
    </source>
</evidence>
<comment type="caution">
    <text evidence="5">The sequence shown here is derived from an EMBL/GenBank/DDBJ whole genome shotgun (WGS) entry which is preliminary data.</text>
</comment>
<feature type="domain" description="AMP-dependent synthetase/ligase" evidence="4">
    <location>
        <begin position="13"/>
        <end position="331"/>
    </location>
</feature>
<organism evidence="5 6">
    <name type="scientific">Alteromonas stellipolaris</name>
    <dbReference type="NCBI Taxonomy" id="233316"/>
    <lineage>
        <taxon>Bacteria</taxon>
        <taxon>Pseudomonadati</taxon>
        <taxon>Pseudomonadota</taxon>
        <taxon>Gammaproteobacteria</taxon>
        <taxon>Alteromonadales</taxon>
        <taxon>Alteromonadaceae</taxon>
        <taxon>Alteromonas/Salinimonas group</taxon>
        <taxon>Alteromonas</taxon>
    </lineage>
</organism>
<dbReference type="Pfam" id="PF00501">
    <property type="entry name" value="AMP-binding"/>
    <property type="match status" value="1"/>
</dbReference>
<dbReference type="Gene3D" id="3.30.300.30">
    <property type="match status" value="1"/>
</dbReference>
<dbReference type="GO" id="GO:0005524">
    <property type="term" value="F:ATP binding"/>
    <property type="evidence" value="ECO:0007669"/>
    <property type="project" value="UniProtKB-KW"/>
</dbReference>
<evidence type="ECO:0000259" key="4">
    <source>
        <dbReference type="Pfam" id="PF00501"/>
    </source>
</evidence>
<dbReference type="InterPro" id="IPR042099">
    <property type="entry name" value="ANL_N_sf"/>
</dbReference>
<evidence type="ECO:0000313" key="6">
    <source>
        <dbReference type="Proteomes" id="UP001170717"/>
    </source>
</evidence>
<name>A0AAW7Z560_9ALTE</name>
<proteinExistence type="predicted"/>